<feature type="region of interest" description="Disordered" evidence="1">
    <location>
        <begin position="50"/>
        <end position="90"/>
    </location>
</feature>
<dbReference type="AlphaFoldDB" id="A0A931J0P7"/>
<proteinExistence type="predicted"/>
<feature type="region of interest" description="Disordered" evidence="1">
    <location>
        <begin position="161"/>
        <end position="188"/>
    </location>
</feature>
<feature type="domain" description="Zinc finger/thioredoxin putative" evidence="2">
    <location>
        <begin position="5"/>
        <end position="39"/>
    </location>
</feature>
<dbReference type="InterPro" id="IPR021834">
    <property type="entry name" value="DUF3426"/>
</dbReference>
<evidence type="ECO:0000259" key="2">
    <source>
        <dbReference type="Pfam" id="PF13719"/>
    </source>
</evidence>
<dbReference type="RefSeq" id="WP_198100843.1">
    <property type="nucleotide sequence ID" value="NZ_JAEDAL010000004.1"/>
</dbReference>
<gene>
    <name evidence="3" type="ORF">I7X43_10265</name>
</gene>
<feature type="region of interest" description="Disordered" evidence="1">
    <location>
        <begin position="106"/>
        <end position="147"/>
    </location>
</feature>
<dbReference type="Proteomes" id="UP000620139">
    <property type="component" value="Unassembled WGS sequence"/>
</dbReference>
<evidence type="ECO:0000313" key="4">
    <source>
        <dbReference type="Proteomes" id="UP000620139"/>
    </source>
</evidence>
<comment type="caution">
    <text evidence="3">The sequence shown here is derived from an EMBL/GenBank/DDBJ whole genome shotgun (WGS) entry which is preliminary data.</text>
</comment>
<reference evidence="3" key="1">
    <citation type="submission" date="2020-12" db="EMBL/GenBank/DDBJ databases">
        <title>The genome sequence of Inhella sp. 4Y17.</title>
        <authorList>
            <person name="Liu Y."/>
        </authorList>
    </citation>
    <scope>NUCLEOTIDE SEQUENCE</scope>
    <source>
        <strain evidence="3">4Y10</strain>
    </source>
</reference>
<evidence type="ECO:0000256" key="1">
    <source>
        <dbReference type="SAM" id="MobiDB-lite"/>
    </source>
</evidence>
<dbReference type="NCBIfam" id="TIGR02098">
    <property type="entry name" value="MJ0042_CXXC"/>
    <property type="match status" value="1"/>
</dbReference>
<dbReference type="Pfam" id="PF13719">
    <property type="entry name" value="Zn_ribbon_5"/>
    <property type="match status" value="1"/>
</dbReference>
<evidence type="ECO:0000313" key="3">
    <source>
        <dbReference type="EMBL" id="MBH9553231.1"/>
    </source>
</evidence>
<organism evidence="3 4">
    <name type="scientific">Inhella gelatinilytica</name>
    <dbReference type="NCBI Taxonomy" id="2795030"/>
    <lineage>
        <taxon>Bacteria</taxon>
        <taxon>Pseudomonadati</taxon>
        <taxon>Pseudomonadota</taxon>
        <taxon>Betaproteobacteria</taxon>
        <taxon>Burkholderiales</taxon>
        <taxon>Sphaerotilaceae</taxon>
        <taxon>Inhella</taxon>
    </lineage>
</organism>
<dbReference type="Pfam" id="PF11906">
    <property type="entry name" value="DUF3426"/>
    <property type="match status" value="1"/>
</dbReference>
<accession>A0A931J0P7</accession>
<dbReference type="EMBL" id="JAEDAL010000004">
    <property type="protein sequence ID" value="MBH9553231.1"/>
    <property type="molecule type" value="Genomic_DNA"/>
</dbReference>
<protein>
    <submittedName>
        <fullName evidence="3">Zinc-ribbon domain-containing protein</fullName>
    </submittedName>
</protein>
<name>A0A931J0P7_9BURK</name>
<keyword evidence="4" id="KW-1185">Reference proteome</keyword>
<dbReference type="InterPro" id="IPR011723">
    <property type="entry name" value="Znf/thioredoxin_put"/>
</dbReference>
<sequence>MTWATRCPTCATVFRVAADQLRVSEGFVRCGRCDGVFNAQSQLFDLQSGETISVPTPGARPQAANPSEPLQESRLDAGPTFRPEPAEPPADALTSELEAAPQRLARDWPDAGDPEPVWTDEPASPTQPLDAHTEGTEPGLPDEWPAPEDATARMRSLLGAEASPSVAPPESEPYPTGQSLLFGSVTEPPARPSKTTAGFVLSAVLLLVAVPAQWAWLSRDEIRARWPWAEATWQKVCTNCEPVALRRLDGLVVAASSLQPTPQGQAYHLRVRLDHQGPWPVTPPSLDLLLTDREGKPLLRRSLSPAELGVQVQRLVPGDKLEMEATFTVDERLNGYEVGIFQP</sequence>